<feature type="binding site" evidence="7">
    <location>
        <position position="153"/>
    </location>
    <ligand>
        <name>beta-D-fructose 1,6-bisphosphate</name>
        <dbReference type="ChEBI" id="CHEBI:32966"/>
        <note>allosteric activator</note>
    </ligand>
</feature>
<feature type="binding site" evidence="7">
    <location>
        <position position="230"/>
    </location>
    <ligand>
        <name>substrate</name>
    </ligand>
</feature>
<evidence type="ECO:0000256" key="2">
    <source>
        <dbReference type="ARBA" id="ARBA00006054"/>
    </source>
</evidence>
<dbReference type="PANTHER" id="PTHR43128">
    <property type="entry name" value="L-2-HYDROXYCARBOXYLATE DEHYDROGENASE (NAD(P)(+))"/>
    <property type="match status" value="1"/>
</dbReference>
<evidence type="ECO:0000313" key="12">
    <source>
        <dbReference type="EMBL" id="MBO8462930.1"/>
    </source>
</evidence>
<evidence type="ECO:0000256" key="8">
    <source>
        <dbReference type="PIRSR" id="PIRSR000102-1"/>
    </source>
</evidence>
<comment type="catalytic activity">
    <reaction evidence="6 7">
        <text>(S)-lactate + NAD(+) = pyruvate + NADH + H(+)</text>
        <dbReference type="Rhea" id="RHEA:23444"/>
        <dbReference type="ChEBI" id="CHEBI:15361"/>
        <dbReference type="ChEBI" id="CHEBI:15378"/>
        <dbReference type="ChEBI" id="CHEBI:16651"/>
        <dbReference type="ChEBI" id="CHEBI:57540"/>
        <dbReference type="ChEBI" id="CHEBI:57945"/>
        <dbReference type="EC" id="1.1.1.27"/>
    </reaction>
</comment>
<dbReference type="GO" id="GO:0005737">
    <property type="term" value="C:cytoplasm"/>
    <property type="evidence" value="ECO:0007669"/>
    <property type="project" value="UniProtKB-SubCell"/>
</dbReference>
<feature type="binding site" evidence="7">
    <location>
        <position position="143"/>
    </location>
    <ligand>
        <name>NAD(+)</name>
        <dbReference type="ChEBI" id="CHEBI:57540"/>
    </ligand>
</feature>
<comment type="activity regulation">
    <text evidence="7">Allosterically activated by fructose 1,6-bisphosphate (FBP).</text>
</comment>
<organism evidence="12 13">
    <name type="scientific">Candidatus Scybalomonas excrementavium</name>
    <dbReference type="NCBI Taxonomy" id="2840943"/>
    <lineage>
        <taxon>Bacteria</taxon>
        <taxon>Bacillati</taxon>
        <taxon>Bacillota</taxon>
        <taxon>Clostridia</taxon>
        <taxon>Lachnospirales</taxon>
        <taxon>Lachnospiraceae</taxon>
        <taxon>Lachnospiraceae incertae sedis</taxon>
        <taxon>Candidatus Scybalomonas</taxon>
    </lineage>
</organism>
<comment type="subunit">
    <text evidence="7">Homotetramer.</text>
</comment>
<dbReference type="PROSITE" id="PS00064">
    <property type="entry name" value="L_LDH"/>
    <property type="match status" value="1"/>
</dbReference>
<protein>
    <recommendedName>
        <fullName evidence="3 7">L-lactate dehydrogenase</fullName>
        <shortName evidence="7">L-LDH</shortName>
        <ecNumber evidence="3 7">1.1.1.27</ecNumber>
    </recommendedName>
</protein>
<feature type="domain" description="Lactate/malate dehydrogenase N-terminal" evidence="10">
    <location>
        <begin position="5"/>
        <end position="142"/>
    </location>
</feature>
<sequence length="312" mass="34014">MNRQKCAIIGCGAVGATIAFQLVNSGLFNEIVLLDVNKKKAEGEAMDIAHGIPFVQPVDIYAGEYSDLKDAYLVIITAGANQAPGETRIDLIHKNAKIFKSIIPEITKYNQECILLVVANPVDILTSIALKLSGFPAERVIGSGTVLDTARLKYKMGEQMGIDTRNVHAFIIGEHGDSELAVWSSANVAGIPIEEYCAKGGNCGNFESRDVIYEEVKNSAYEIIERKGATYYGIAVAVERIAQAIVRDEHSVLTVSSLMHGQYGIEGICLGMPVIVGERGVERMMEIPLNEEEQKKLQDSAQTLLKVLEEEL</sequence>
<dbReference type="PIRSF" id="PIRSF000102">
    <property type="entry name" value="Lac_mal_DH"/>
    <property type="match status" value="1"/>
</dbReference>
<feature type="binding site" evidence="7">
    <location>
        <begin position="79"/>
        <end position="80"/>
    </location>
    <ligand>
        <name>NAD(+)</name>
        <dbReference type="ChEBI" id="CHEBI:57540"/>
    </ligand>
</feature>
<feature type="binding site" evidence="7">
    <location>
        <begin position="148"/>
        <end position="151"/>
    </location>
    <ligand>
        <name>substrate</name>
    </ligand>
</feature>
<reference evidence="12" key="2">
    <citation type="journal article" date="2021" name="PeerJ">
        <title>Extensive microbial diversity within the chicken gut microbiome revealed by metagenomics and culture.</title>
        <authorList>
            <person name="Gilroy R."/>
            <person name="Ravi A."/>
            <person name="Getino M."/>
            <person name="Pursley I."/>
            <person name="Horton D.L."/>
            <person name="Alikhan N.F."/>
            <person name="Baker D."/>
            <person name="Gharbi K."/>
            <person name="Hall N."/>
            <person name="Watson M."/>
            <person name="Adriaenssens E.M."/>
            <person name="Foster-Nyarko E."/>
            <person name="Jarju S."/>
            <person name="Secka A."/>
            <person name="Antonio M."/>
            <person name="Oren A."/>
            <person name="Chaudhuri R.R."/>
            <person name="La Ragione R."/>
            <person name="Hildebrand F."/>
            <person name="Pallen M.J."/>
        </authorList>
    </citation>
    <scope>NUCLEOTIDE SEQUENCE</scope>
    <source>
        <strain evidence="12">E3-2379</strain>
    </source>
</reference>
<dbReference type="PRINTS" id="PR00086">
    <property type="entry name" value="LLDHDRGNASE"/>
</dbReference>
<dbReference type="EC" id="1.1.1.27" evidence="3 7"/>
<dbReference type="FunFam" id="3.40.50.720:FF:000018">
    <property type="entry name" value="Malate dehydrogenase"/>
    <property type="match status" value="1"/>
</dbReference>
<dbReference type="GO" id="GO:0006096">
    <property type="term" value="P:glycolytic process"/>
    <property type="evidence" value="ECO:0007669"/>
    <property type="project" value="UniProtKB-UniRule"/>
</dbReference>
<dbReference type="EMBL" id="JADIML010000089">
    <property type="protein sequence ID" value="MBO8462930.1"/>
    <property type="molecule type" value="Genomic_DNA"/>
</dbReference>
<dbReference type="Pfam" id="PF00056">
    <property type="entry name" value="Ldh_1_N"/>
    <property type="match status" value="1"/>
</dbReference>
<dbReference type="InterPro" id="IPR015955">
    <property type="entry name" value="Lactate_DH/Glyco_Ohase_4_C"/>
</dbReference>
<dbReference type="Gene3D" id="3.40.50.720">
    <property type="entry name" value="NAD(P)-binding Rossmann-like Domain"/>
    <property type="match status" value="1"/>
</dbReference>
<keyword evidence="5 7" id="KW-0520">NAD</keyword>
<comment type="similarity">
    <text evidence="2 7">Belongs to the LDH/MDH superfamily. LDH family.</text>
</comment>
<feature type="binding site" evidence="7">
    <location>
        <position position="88"/>
    </location>
    <ligand>
        <name>substrate</name>
    </ligand>
</feature>
<dbReference type="InterPro" id="IPR011304">
    <property type="entry name" value="L-lactate_DH"/>
</dbReference>
<evidence type="ECO:0000256" key="1">
    <source>
        <dbReference type="ARBA" id="ARBA00004843"/>
    </source>
</evidence>
<feature type="binding site" evidence="7">
    <location>
        <begin position="120"/>
        <end position="123"/>
    </location>
    <ligand>
        <name>substrate</name>
    </ligand>
</feature>
<dbReference type="InterPro" id="IPR018177">
    <property type="entry name" value="L-lactate_DH_AS"/>
</dbReference>
<feature type="binding site" evidence="7">
    <location>
        <position position="168"/>
    </location>
    <ligand>
        <name>beta-D-fructose 1,6-bisphosphate</name>
        <dbReference type="ChEBI" id="CHEBI:32966"/>
        <note>allosteric activator</note>
    </ligand>
</feature>
<dbReference type="Proteomes" id="UP000823618">
    <property type="component" value="Unassembled WGS sequence"/>
</dbReference>
<evidence type="ECO:0000256" key="6">
    <source>
        <dbReference type="ARBA" id="ARBA00049258"/>
    </source>
</evidence>
<feature type="binding site" evidence="9">
    <location>
        <begin position="10"/>
        <end position="15"/>
    </location>
    <ligand>
        <name>NAD(+)</name>
        <dbReference type="ChEBI" id="CHEBI:57540"/>
    </ligand>
</feature>
<feature type="binding site" evidence="7">
    <location>
        <position position="65"/>
    </location>
    <ligand>
        <name>NAD(+)</name>
        <dbReference type="ChEBI" id="CHEBI:57540"/>
    </ligand>
</feature>
<evidence type="ECO:0000256" key="3">
    <source>
        <dbReference type="ARBA" id="ARBA00012967"/>
    </source>
</evidence>
<dbReference type="InterPro" id="IPR001236">
    <property type="entry name" value="Lactate/malate_DH_N"/>
</dbReference>
<dbReference type="NCBIfam" id="NF000824">
    <property type="entry name" value="PRK00066.1"/>
    <property type="match status" value="1"/>
</dbReference>
<reference evidence="12" key="1">
    <citation type="submission" date="2020-10" db="EMBL/GenBank/DDBJ databases">
        <authorList>
            <person name="Gilroy R."/>
        </authorList>
    </citation>
    <scope>NUCLEOTIDE SEQUENCE</scope>
    <source>
        <strain evidence="12">E3-2379</strain>
    </source>
</reference>
<evidence type="ECO:0000313" key="13">
    <source>
        <dbReference type="Proteomes" id="UP000823618"/>
    </source>
</evidence>
<dbReference type="NCBIfam" id="NF004863">
    <property type="entry name" value="PRK06223.1"/>
    <property type="match status" value="1"/>
</dbReference>
<feature type="binding site" evidence="7">
    <location>
        <position position="14"/>
    </location>
    <ligand>
        <name>NAD(+)</name>
        <dbReference type="ChEBI" id="CHEBI:57540"/>
    </ligand>
</feature>
<evidence type="ECO:0000256" key="5">
    <source>
        <dbReference type="ARBA" id="ARBA00023027"/>
    </source>
</evidence>
<comment type="subcellular location">
    <subcellularLocation>
        <location evidence="7">Cytoplasm</location>
    </subcellularLocation>
</comment>
<dbReference type="AlphaFoldDB" id="A0A9D9HZ68"/>
<dbReference type="Gene3D" id="3.90.110.10">
    <property type="entry name" value="Lactate dehydrogenase/glycoside hydrolase, family 4, C-terminal"/>
    <property type="match status" value="1"/>
</dbReference>
<comment type="pathway">
    <text evidence="1 7">Fermentation; pyruvate fermentation to lactate; (S)-lactate from pyruvate: step 1/1.</text>
</comment>
<feature type="binding site" evidence="7 9">
    <location>
        <position position="35"/>
    </location>
    <ligand>
        <name>NAD(+)</name>
        <dbReference type="ChEBI" id="CHEBI:57540"/>
    </ligand>
</feature>
<evidence type="ECO:0000256" key="7">
    <source>
        <dbReference type="HAMAP-Rule" id="MF_00488"/>
    </source>
</evidence>
<keyword evidence="4 7" id="KW-0560">Oxidoreductase</keyword>
<evidence type="ECO:0000256" key="9">
    <source>
        <dbReference type="PIRSR" id="PIRSR000102-3"/>
    </source>
</evidence>
<keyword evidence="7" id="KW-0597">Phosphoprotein</keyword>
<dbReference type="HAMAP" id="MF_00488">
    <property type="entry name" value="Lactate_dehydrog"/>
    <property type="match status" value="1"/>
</dbReference>
<proteinExistence type="inferred from homology"/>
<dbReference type="SUPFAM" id="SSF51735">
    <property type="entry name" value="NAD(P)-binding Rossmann-fold domains"/>
    <property type="match status" value="1"/>
</dbReference>
<accession>A0A9D9HZ68</accession>
<dbReference type="CDD" id="cd05292">
    <property type="entry name" value="LDH_2"/>
    <property type="match status" value="1"/>
</dbReference>
<feature type="domain" description="Lactate/malate dehydrogenase C-terminal" evidence="11">
    <location>
        <begin position="145"/>
        <end position="310"/>
    </location>
</feature>
<feature type="modified residue" description="Phosphotyrosine" evidence="7">
    <location>
        <position position="221"/>
    </location>
</feature>
<dbReference type="PANTHER" id="PTHR43128:SF16">
    <property type="entry name" value="L-LACTATE DEHYDROGENASE"/>
    <property type="match status" value="1"/>
</dbReference>
<dbReference type="InterPro" id="IPR022383">
    <property type="entry name" value="Lactate/malate_DH_C"/>
</dbReference>
<keyword evidence="7" id="KW-0963">Cytoplasm</keyword>
<feature type="binding site" evidence="7">
    <location>
        <position position="40"/>
    </location>
    <ligand>
        <name>NAD(+)</name>
        <dbReference type="ChEBI" id="CHEBI:57540"/>
    </ligand>
</feature>
<gene>
    <name evidence="7" type="primary">ldh</name>
    <name evidence="12" type="ORF">IAC13_03240</name>
</gene>
<feature type="active site" description="Proton acceptor" evidence="7 8">
    <location>
        <position position="175"/>
    </location>
</feature>
<dbReference type="InterPro" id="IPR001557">
    <property type="entry name" value="L-lactate/malate_DH"/>
</dbReference>
<name>A0A9D9HZ68_9FIRM</name>
<feature type="binding site" evidence="7 9">
    <location>
        <begin position="118"/>
        <end position="120"/>
    </location>
    <ligand>
        <name>NAD(+)</name>
        <dbReference type="ChEBI" id="CHEBI:57540"/>
    </ligand>
</feature>
<feature type="binding site" evidence="7">
    <location>
        <position position="101"/>
    </location>
    <ligand>
        <name>NAD(+)</name>
        <dbReference type="ChEBI" id="CHEBI:57540"/>
    </ligand>
</feature>
<dbReference type="GO" id="GO:0004459">
    <property type="term" value="F:L-lactate dehydrogenase (NAD+) activity"/>
    <property type="evidence" value="ECO:0007669"/>
    <property type="project" value="UniProtKB-UniRule"/>
</dbReference>
<evidence type="ECO:0000259" key="11">
    <source>
        <dbReference type="Pfam" id="PF02866"/>
    </source>
</evidence>
<dbReference type="GO" id="GO:0006089">
    <property type="term" value="P:lactate metabolic process"/>
    <property type="evidence" value="ECO:0007669"/>
    <property type="project" value="TreeGrafter"/>
</dbReference>
<evidence type="ECO:0000256" key="4">
    <source>
        <dbReference type="ARBA" id="ARBA00023002"/>
    </source>
</evidence>
<feature type="binding site" evidence="7">
    <location>
        <position position="82"/>
    </location>
    <ligand>
        <name>substrate</name>
    </ligand>
</feature>
<dbReference type="Pfam" id="PF02866">
    <property type="entry name" value="Ldh_1_C"/>
    <property type="match status" value="1"/>
</dbReference>
<comment type="function">
    <text evidence="7">Catalyzes the conversion of lactate to pyruvate.</text>
</comment>
<dbReference type="InterPro" id="IPR036291">
    <property type="entry name" value="NAD(P)-bd_dom_sf"/>
</dbReference>
<evidence type="ECO:0000259" key="10">
    <source>
        <dbReference type="Pfam" id="PF00056"/>
    </source>
</evidence>
<feature type="binding site" evidence="9">
    <location>
        <position position="95"/>
    </location>
    <ligand>
        <name>NAD(+)</name>
        <dbReference type="ChEBI" id="CHEBI:57540"/>
    </ligand>
</feature>
<keyword evidence="7" id="KW-0021">Allosteric enzyme</keyword>
<dbReference type="SUPFAM" id="SSF56327">
    <property type="entry name" value="LDH C-terminal domain-like"/>
    <property type="match status" value="1"/>
</dbReference>
<comment type="caution">
    <text evidence="12">The sequence shown here is derived from an EMBL/GenBank/DDBJ whole genome shotgun (WGS) entry which is preliminary data.</text>
</comment>
<dbReference type="NCBIfam" id="TIGR01771">
    <property type="entry name" value="L-LDH-NAD"/>
    <property type="match status" value="1"/>
</dbReference>